<dbReference type="AlphaFoldDB" id="A0A0F9I1S6"/>
<proteinExistence type="predicted"/>
<dbReference type="SUPFAM" id="SSF48695">
    <property type="entry name" value="Multiheme cytochromes"/>
    <property type="match status" value="1"/>
</dbReference>
<dbReference type="EMBL" id="LAZR01022600">
    <property type="protein sequence ID" value="KKL81307.1"/>
    <property type="molecule type" value="Genomic_DNA"/>
</dbReference>
<sequence>MNTKQRLTEVEKRMWRLENETTPMTIDILRKLCDGCRRWYEGGRRNNERGSIRRQIAARDSSVERPRMAKDTCPRCHGKKEHPNRPICYGCHLDGYIPRWYPAEEGYEFVEAFGHSNATDHPQTGVPILDSTPKRIFELEARM</sequence>
<name>A0A0F9I1S6_9ZZZZ</name>
<organism evidence="1">
    <name type="scientific">marine sediment metagenome</name>
    <dbReference type="NCBI Taxonomy" id="412755"/>
    <lineage>
        <taxon>unclassified sequences</taxon>
        <taxon>metagenomes</taxon>
        <taxon>ecological metagenomes</taxon>
    </lineage>
</organism>
<gene>
    <name evidence="1" type="ORF">LCGC14_1996100</name>
</gene>
<protein>
    <submittedName>
        <fullName evidence="1">Uncharacterized protein</fullName>
    </submittedName>
</protein>
<evidence type="ECO:0000313" key="1">
    <source>
        <dbReference type="EMBL" id="KKL81307.1"/>
    </source>
</evidence>
<dbReference type="InterPro" id="IPR036280">
    <property type="entry name" value="Multihaem_cyt_sf"/>
</dbReference>
<comment type="caution">
    <text evidence="1">The sequence shown here is derived from an EMBL/GenBank/DDBJ whole genome shotgun (WGS) entry which is preliminary data.</text>
</comment>
<accession>A0A0F9I1S6</accession>
<reference evidence="1" key="1">
    <citation type="journal article" date="2015" name="Nature">
        <title>Complex archaea that bridge the gap between prokaryotes and eukaryotes.</title>
        <authorList>
            <person name="Spang A."/>
            <person name="Saw J.H."/>
            <person name="Jorgensen S.L."/>
            <person name="Zaremba-Niedzwiedzka K."/>
            <person name="Martijn J."/>
            <person name="Lind A.E."/>
            <person name="van Eijk R."/>
            <person name="Schleper C."/>
            <person name="Guy L."/>
            <person name="Ettema T.J."/>
        </authorList>
    </citation>
    <scope>NUCLEOTIDE SEQUENCE</scope>
</reference>